<keyword evidence="3" id="KW-1185">Reference proteome</keyword>
<protein>
    <submittedName>
        <fullName evidence="2">Uncharacterized protein</fullName>
    </submittedName>
</protein>
<accession>A0ABX7RDK3</accession>
<gene>
    <name evidence="2" type="ORF">HIV01_017900</name>
</gene>
<organism evidence="2 3">
    <name type="scientific">Lysobacter arenosi</name>
    <dbReference type="NCBI Taxonomy" id="2795387"/>
    <lineage>
        <taxon>Bacteria</taxon>
        <taxon>Pseudomonadati</taxon>
        <taxon>Pseudomonadota</taxon>
        <taxon>Gammaproteobacteria</taxon>
        <taxon>Lysobacterales</taxon>
        <taxon>Lysobacteraceae</taxon>
        <taxon>Lysobacter</taxon>
    </lineage>
</organism>
<dbReference type="RefSeq" id="WP_207527031.1">
    <property type="nucleotide sequence ID" value="NZ_CP071517.1"/>
</dbReference>
<evidence type="ECO:0000313" key="3">
    <source>
        <dbReference type="Proteomes" id="UP000663400"/>
    </source>
</evidence>
<keyword evidence="1" id="KW-0732">Signal</keyword>
<evidence type="ECO:0000256" key="1">
    <source>
        <dbReference type="SAM" id="SignalP"/>
    </source>
</evidence>
<name>A0ABX7RDK3_9GAMM</name>
<evidence type="ECO:0000313" key="2">
    <source>
        <dbReference type="EMBL" id="QSX74981.1"/>
    </source>
</evidence>
<feature type="signal peptide" evidence="1">
    <location>
        <begin position="1"/>
        <end position="23"/>
    </location>
</feature>
<reference evidence="2 3" key="1">
    <citation type="submission" date="2021-02" db="EMBL/GenBank/DDBJ databases">
        <title>Lysobacter arenosi sp. nov., isolated from soil of gangwondo yeongwol, south Korea.</title>
        <authorList>
            <person name="Kim K.R."/>
            <person name="Kim K.H."/>
            <person name="Jeon C.O."/>
        </authorList>
    </citation>
    <scope>NUCLEOTIDE SEQUENCE [LARGE SCALE GENOMIC DNA]</scope>
    <source>
        <strain evidence="2 3">R7</strain>
    </source>
</reference>
<dbReference type="Proteomes" id="UP000663400">
    <property type="component" value="Chromosome"/>
</dbReference>
<sequence>MTRAKLQCLAFGLAVLAANSALAATPINETRPLDPRGTVEVENVKGRVDVRT</sequence>
<proteinExistence type="predicted"/>
<dbReference type="EMBL" id="CP071517">
    <property type="protein sequence ID" value="QSX74981.1"/>
    <property type="molecule type" value="Genomic_DNA"/>
</dbReference>
<feature type="chain" id="PRO_5045659203" evidence="1">
    <location>
        <begin position="24"/>
        <end position="52"/>
    </location>
</feature>